<reference evidence="3 4" key="1">
    <citation type="submission" date="2020-02" db="EMBL/GenBank/DDBJ databases">
        <title>Characterization of phylogenetic diversity of novel bifidobacterial species isolated in Czech ZOOs.</title>
        <authorList>
            <person name="Lugli G.A."/>
            <person name="Vera N.B."/>
            <person name="Ventura M."/>
        </authorList>
    </citation>
    <scope>NUCLEOTIDE SEQUENCE [LARGE SCALE GENOMIC DNA]</scope>
    <source>
        <strain evidence="3 4">DSM 109960</strain>
    </source>
</reference>
<protein>
    <submittedName>
        <fullName evidence="3">Uncharacterized protein</fullName>
    </submittedName>
</protein>
<dbReference type="RefSeq" id="WP_169079026.1">
    <property type="nucleotide sequence ID" value="NZ_JAAIIF010000006.1"/>
</dbReference>
<feature type="compositionally biased region" description="Low complexity" evidence="1">
    <location>
        <begin position="310"/>
        <end position="337"/>
    </location>
</feature>
<feature type="compositionally biased region" description="Basic residues" evidence="1">
    <location>
        <begin position="11"/>
        <end position="31"/>
    </location>
</feature>
<accession>A0A7Y0ESX5</accession>
<gene>
    <name evidence="3" type="ORF">G1C98_0566</name>
</gene>
<keyword evidence="2" id="KW-1133">Transmembrane helix</keyword>
<name>A0A7Y0ESX5_9BIFI</name>
<keyword evidence="2" id="KW-0812">Transmembrane</keyword>
<keyword evidence="4" id="KW-1185">Reference proteome</keyword>
<feature type="compositionally biased region" description="Basic and acidic residues" evidence="1">
    <location>
        <begin position="32"/>
        <end position="42"/>
    </location>
</feature>
<dbReference type="EMBL" id="JAAIIF010000006">
    <property type="protein sequence ID" value="NMM95830.1"/>
    <property type="molecule type" value="Genomic_DNA"/>
</dbReference>
<evidence type="ECO:0000256" key="1">
    <source>
        <dbReference type="SAM" id="MobiDB-lite"/>
    </source>
</evidence>
<feature type="transmembrane region" description="Helical" evidence="2">
    <location>
        <begin position="96"/>
        <end position="117"/>
    </location>
</feature>
<dbReference type="AlphaFoldDB" id="A0A7Y0ESX5"/>
<feature type="compositionally biased region" description="Basic and acidic residues" evidence="1">
    <location>
        <begin position="1"/>
        <end position="10"/>
    </location>
</feature>
<dbReference type="Proteomes" id="UP000529710">
    <property type="component" value="Unassembled WGS sequence"/>
</dbReference>
<keyword evidence="2" id="KW-0472">Membrane</keyword>
<organism evidence="3 4">
    <name type="scientific">Bifidobacterium erythrocebi</name>
    <dbReference type="NCBI Taxonomy" id="2675325"/>
    <lineage>
        <taxon>Bacteria</taxon>
        <taxon>Bacillati</taxon>
        <taxon>Actinomycetota</taxon>
        <taxon>Actinomycetes</taxon>
        <taxon>Bifidobacteriales</taxon>
        <taxon>Bifidobacteriaceae</taxon>
        <taxon>Bifidobacterium</taxon>
    </lineage>
</organism>
<sequence>MSRDRGEKTRRTSSSKNKTKAQKPAKNQRGKRGGEEGKEEKTSILSMDFSDIGQALKRGSGKRSGKAETPDQWVMRANLMPKSIIALNRDRAIKYLLAYVLGAVLIAAIVVTGVMMAQVGLANHRTDKAQEHSIALQKERAKYKDVEDTLNLLSDGQVARVSMLYDEVDWYKVADGLNGALPANGKYTNLKLSEYQLGGDNSNQSSSSSSDNASSVWASKGVISVDFTVQSPDFVSAEAFISNFSHINGYMTGDVSSITNGSDSNQGYTYTGTVSIDLTDNTTSRSDNSAGADDSHRALLKKLRENLTQTASGAATGNASASSGTSSNSSSSSGSSN</sequence>
<feature type="region of interest" description="Disordered" evidence="1">
    <location>
        <begin position="303"/>
        <end position="337"/>
    </location>
</feature>
<proteinExistence type="predicted"/>
<feature type="region of interest" description="Disordered" evidence="1">
    <location>
        <begin position="1"/>
        <end position="44"/>
    </location>
</feature>
<evidence type="ECO:0000313" key="4">
    <source>
        <dbReference type="Proteomes" id="UP000529710"/>
    </source>
</evidence>
<comment type="caution">
    <text evidence="3">The sequence shown here is derived from an EMBL/GenBank/DDBJ whole genome shotgun (WGS) entry which is preliminary data.</text>
</comment>
<evidence type="ECO:0000313" key="3">
    <source>
        <dbReference type="EMBL" id="NMM95830.1"/>
    </source>
</evidence>
<evidence type="ECO:0000256" key="2">
    <source>
        <dbReference type="SAM" id="Phobius"/>
    </source>
</evidence>